<dbReference type="NCBIfam" id="NF002543">
    <property type="entry name" value="PRK02101.1-4"/>
    <property type="match status" value="1"/>
</dbReference>
<protein>
    <recommendedName>
        <fullName evidence="1">UPF0246 protein SAMN05421741_11456</fullName>
    </recommendedName>
</protein>
<dbReference type="Proteomes" id="UP000199036">
    <property type="component" value="Unassembled WGS sequence"/>
</dbReference>
<dbReference type="STRING" id="913024.SAMN05421741_11456"/>
<dbReference type="PANTHER" id="PTHR30283:SF4">
    <property type="entry name" value="PEROXIDE STRESS RESISTANCE PROTEIN YAAA"/>
    <property type="match status" value="1"/>
</dbReference>
<dbReference type="HAMAP" id="MF_00652">
    <property type="entry name" value="UPF0246"/>
    <property type="match status" value="1"/>
</dbReference>
<reference evidence="3" key="1">
    <citation type="submission" date="2016-10" db="EMBL/GenBank/DDBJ databases">
        <authorList>
            <person name="Varghese N."/>
            <person name="Submissions S."/>
        </authorList>
    </citation>
    <scope>NUCLEOTIDE SEQUENCE [LARGE SCALE GENOMIC DNA]</scope>
    <source>
        <strain evidence="3">DS-12</strain>
    </source>
</reference>
<dbReference type="GO" id="GO:0033194">
    <property type="term" value="P:response to hydroperoxide"/>
    <property type="evidence" value="ECO:0007669"/>
    <property type="project" value="TreeGrafter"/>
</dbReference>
<keyword evidence="3" id="KW-1185">Reference proteome</keyword>
<comment type="similarity">
    <text evidence="1">Belongs to the UPF0246 family.</text>
</comment>
<evidence type="ECO:0000256" key="1">
    <source>
        <dbReference type="HAMAP-Rule" id="MF_00652"/>
    </source>
</evidence>
<evidence type="ECO:0000313" key="3">
    <source>
        <dbReference type="Proteomes" id="UP000199036"/>
    </source>
</evidence>
<organism evidence="2 3">
    <name type="scientific">Paenimyroides ummariense</name>
    <dbReference type="NCBI Taxonomy" id="913024"/>
    <lineage>
        <taxon>Bacteria</taxon>
        <taxon>Pseudomonadati</taxon>
        <taxon>Bacteroidota</taxon>
        <taxon>Flavobacteriia</taxon>
        <taxon>Flavobacteriales</taxon>
        <taxon>Flavobacteriaceae</taxon>
        <taxon>Paenimyroides</taxon>
    </lineage>
</organism>
<sequence length="254" mass="29072">MKIIISPAKSLDFETQLPVTTHTKPVFIKQSKEIHKVLKTLKPADLSNLMDISDNLADLNWQRNKARKYKLTELNDMVRQAVFAFNGDVYTGLNAYTLTEKEIDYLQNNLNILSGLYGLLKPLDAIEPYRLEMGIKLPIADKKDLYDFWKDTVTTALNKGYKKGDVLVNLASNEYFGAVDKKTLKAKVITPEFKDYKDGKLKMISFFAKKARGLTVRYMAENNITNVEDIKQFNVEGYGFDANLSTDTKWVFTR</sequence>
<dbReference type="AlphaFoldDB" id="A0A1I5D395"/>
<accession>A0A1I5D395</accession>
<dbReference type="NCBIfam" id="NF002542">
    <property type="entry name" value="PRK02101.1-3"/>
    <property type="match status" value="1"/>
</dbReference>
<gene>
    <name evidence="2" type="ORF">SAMN05421741_11456</name>
</gene>
<name>A0A1I5D395_9FLAO</name>
<dbReference type="InterPro" id="IPR005583">
    <property type="entry name" value="YaaA"/>
</dbReference>
<dbReference type="Pfam" id="PF03883">
    <property type="entry name" value="H2O2_YaaD"/>
    <property type="match status" value="1"/>
</dbReference>
<dbReference type="GO" id="GO:0005829">
    <property type="term" value="C:cytosol"/>
    <property type="evidence" value="ECO:0007669"/>
    <property type="project" value="TreeGrafter"/>
</dbReference>
<dbReference type="PANTHER" id="PTHR30283">
    <property type="entry name" value="PEROXIDE STRESS RESPONSE PROTEIN YAAA"/>
    <property type="match status" value="1"/>
</dbReference>
<dbReference type="OrthoDB" id="9777133at2"/>
<dbReference type="RefSeq" id="WP_091523854.1">
    <property type="nucleotide sequence ID" value="NZ_FOVI01000014.1"/>
</dbReference>
<evidence type="ECO:0000313" key="2">
    <source>
        <dbReference type="EMBL" id="SFN93718.1"/>
    </source>
</evidence>
<dbReference type="EMBL" id="FOVI01000014">
    <property type="protein sequence ID" value="SFN93718.1"/>
    <property type="molecule type" value="Genomic_DNA"/>
</dbReference>
<proteinExistence type="inferred from homology"/>